<evidence type="ECO:0000256" key="1">
    <source>
        <dbReference type="SAM" id="MobiDB-lite"/>
    </source>
</evidence>
<gene>
    <name evidence="2" type="ORF">AND_004302</name>
</gene>
<dbReference type="VEuPathDB" id="VectorBase:ADAC004302"/>
<reference evidence="3" key="4">
    <citation type="submission" date="2015-06" db="UniProtKB">
        <authorList>
            <consortium name="EnsemblMetazoa"/>
        </authorList>
    </citation>
    <scope>IDENTIFICATION</scope>
</reference>
<keyword evidence="4" id="KW-1185">Reference proteome</keyword>
<feature type="compositionally biased region" description="Low complexity" evidence="1">
    <location>
        <begin position="46"/>
        <end position="68"/>
    </location>
</feature>
<protein>
    <submittedName>
        <fullName evidence="2 3">Uncharacterized protein</fullName>
    </submittedName>
</protein>
<proteinExistence type="predicted"/>
<dbReference type="Proteomes" id="UP000000673">
    <property type="component" value="Unassembled WGS sequence"/>
</dbReference>
<dbReference type="AlphaFoldDB" id="W5JHX7"/>
<feature type="region of interest" description="Disordered" evidence="1">
    <location>
        <begin position="1"/>
        <end position="81"/>
    </location>
</feature>
<accession>W5JHX7</accession>
<organism evidence="2">
    <name type="scientific">Anopheles darlingi</name>
    <name type="common">Mosquito</name>
    <dbReference type="NCBI Taxonomy" id="43151"/>
    <lineage>
        <taxon>Eukaryota</taxon>
        <taxon>Metazoa</taxon>
        <taxon>Ecdysozoa</taxon>
        <taxon>Arthropoda</taxon>
        <taxon>Hexapoda</taxon>
        <taxon>Insecta</taxon>
        <taxon>Pterygota</taxon>
        <taxon>Neoptera</taxon>
        <taxon>Endopterygota</taxon>
        <taxon>Diptera</taxon>
        <taxon>Nematocera</taxon>
        <taxon>Culicoidea</taxon>
        <taxon>Culicidae</taxon>
        <taxon>Anophelinae</taxon>
        <taxon>Anopheles</taxon>
    </lineage>
</organism>
<evidence type="ECO:0000313" key="4">
    <source>
        <dbReference type="Proteomes" id="UP000000673"/>
    </source>
</evidence>
<sequence length="95" mass="10238">MPLGDPIGGWLGIDPSSAASAPYRSTMENAEEQQQQRWPRPATGRPSSSSSSSSSASSWPSSSAPSWWCGRERESESSAARAGVGYLCLEQRVRY</sequence>
<name>W5JHX7_ANODA</name>
<feature type="compositionally biased region" description="Polar residues" evidence="1">
    <location>
        <begin position="26"/>
        <end position="37"/>
    </location>
</feature>
<reference evidence="2 4" key="1">
    <citation type="journal article" date="2010" name="BMC Genomics">
        <title>Combination of measures distinguishes pre-miRNAs from other stem-loops in the genome of the newly sequenced Anopheles darlingi.</title>
        <authorList>
            <person name="Mendes N.D."/>
            <person name="Freitas A.T."/>
            <person name="Vasconcelos A.T."/>
            <person name="Sagot M.F."/>
        </authorList>
    </citation>
    <scope>NUCLEOTIDE SEQUENCE</scope>
</reference>
<dbReference type="EMBL" id="ADMH02001137">
    <property type="protein sequence ID" value="ETN63972.1"/>
    <property type="molecule type" value="Genomic_DNA"/>
</dbReference>
<evidence type="ECO:0000313" key="3">
    <source>
        <dbReference type="EnsemblMetazoa" id="ADAC004302-PA"/>
    </source>
</evidence>
<reference evidence="2" key="2">
    <citation type="submission" date="2010-05" db="EMBL/GenBank/DDBJ databases">
        <authorList>
            <person name="Almeida L.G."/>
            <person name="Nicolas M.F."/>
            <person name="Souza R.C."/>
            <person name="Vasconcelos A.T.R."/>
        </authorList>
    </citation>
    <scope>NUCLEOTIDE SEQUENCE</scope>
</reference>
<reference evidence="2" key="3">
    <citation type="journal article" date="2013" name="Nucleic Acids Res.">
        <title>The genome of Anopheles darlingi, the main neotropical malaria vector.</title>
        <authorList>
            <person name="Marinotti O."/>
            <person name="Cerqueira G.C."/>
            <person name="de Almeida L.G."/>
            <person name="Ferro M.I."/>
            <person name="Loreto E.L."/>
            <person name="Zaha A."/>
            <person name="Teixeira S.M."/>
            <person name="Wespiser A.R."/>
            <person name="Almeida E Silva A."/>
            <person name="Schlindwein A.D."/>
            <person name="Pacheco A.C."/>
            <person name="Silva A.L."/>
            <person name="Graveley B.R."/>
            <person name="Walenz B.P."/>
            <person name="Lima Bde A."/>
            <person name="Ribeiro C.A."/>
            <person name="Nunes-Silva C.G."/>
            <person name="de Carvalho C.R."/>
            <person name="Soares C.M."/>
            <person name="de Menezes C.B."/>
            <person name="Matiolli C."/>
            <person name="Caffrey D."/>
            <person name="Araujo D.A."/>
            <person name="de Oliveira D.M."/>
            <person name="Golenbock D."/>
            <person name="Grisard E.C."/>
            <person name="Fantinatti-Garboggini F."/>
            <person name="de Carvalho F.M."/>
            <person name="Barcellos F.G."/>
            <person name="Prosdocimi F."/>
            <person name="May G."/>
            <person name="Azevedo Junior G.M."/>
            <person name="Guimaraes G.M."/>
            <person name="Goldman G.H."/>
            <person name="Padilha I.Q."/>
            <person name="Batista Jda S."/>
            <person name="Ferro J.A."/>
            <person name="Ribeiro J.M."/>
            <person name="Fietto J.L."/>
            <person name="Dabbas K.M."/>
            <person name="Cerdeira L."/>
            <person name="Agnez-Lima L.F."/>
            <person name="Brocchi M."/>
            <person name="de Carvalho M.O."/>
            <person name="Teixeira Mde M."/>
            <person name="Diniz Maia Mde M."/>
            <person name="Goldman M.H."/>
            <person name="Cruz Schneider M.P."/>
            <person name="Felipe M.S."/>
            <person name="Hungria M."/>
            <person name="Nicolas M.F."/>
            <person name="Pereira M."/>
            <person name="Montes M.A."/>
            <person name="Cantao M.E."/>
            <person name="Vincentz M."/>
            <person name="Rafael M.S."/>
            <person name="Silverman N."/>
            <person name="Stoco P.H."/>
            <person name="Souza R.C."/>
            <person name="Vicentini R."/>
            <person name="Gazzinelli R.T."/>
            <person name="Neves Rde O."/>
            <person name="Silva R."/>
            <person name="Astolfi-Filho S."/>
            <person name="Maciel T.E."/>
            <person name="Urmenyi T.P."/>
            <person name="Tadei W.P."/>
            <person name="Camargo E.P."/>
            <person name="de Vasconcelos A.T."/>
        </authorList>
    </citation>
    <scope>NUCLEOTIDE SEQUENCE</scope>
</reference>
<evidence type="ECO:0000313" key="2">
    <source>
        <dbReference type="EMBL" id="ETN63972.1"/>
    </source>
</evidence>
<dbReference type="EnsemblMetazoa" id="ADAC004302-RA">
    <property type="protein sequence ID" value="ADAC004302-PA"/>
    <property type="gene ID" value="ADAC004302"/>
</dbReference>
<dbReference type="HOGENOM" id="CLU_2374468_0_0_1"/>
<feature type="compositionally biased region" description="Gly residues" evidence="1">
    <location>
        <begin position="1"/>
        <end position="11"/>
    </location>
</feature>